<dbReference type="Proteomes" id="UP000564425">
    <property type="component" value="Unassembled WGS sequence"/>
</dbReference>
<dbReference type="RefSeq" id="WP_181501480.1">
    <property type="nucleotide sequence ID" value="NZ_JACDUH010000003.1"/>
</dbReference>
<reference evidence="1 2" key="1">
    <citation type="submission" date="2020-07" db="EMBL/GenBank/DDBJ databases">
        <title>Genomic Encyclopedia of Type Strains, Phase IV (KMG-V): Genome sequencing to study the core and pangenomes of soil and plant-associated prokaryotes.</title>
        <authorList>
            <person name="Whitman W."/>
        </authorList>
    </citation>
    <scope>NUCLEOTIDE SEQUENCE [LARGE SCALE GENOMIC DNA]</scope>
    <source>
        <strain evidence="1 2">A1</strain>
    </source>
</reference>
<name>A0A7J9NWL4_METMI</name>
<organism evidence="1 2">
    <name type="scientific">Methanococcus maripaludis</name>
    <name type="common">Methanococcus deltae</name>
    <dbReference type="NCBI Taxonomy" id="39152"/>
    <lineage>
        <taxon>Archaea</taxon>
        <taxon>Methanobacteriati</taxon>
        <taxon>Methanobacteriota</taxon>
        <taxon>Methanomada group</taxon>
        <taxon>Methanococci</taxon>
        <taxon>Methanococcales</taxon>
        <taxon>Methanococcaceae</taxon>
        <taxon>Methanococcus</taxon>
    </lineage>
</organism>
<dbReference type="AlphaFoldDB" id="A0A7J9NWL4"/>
<dbReference type="EMBL" id="JACDUH010000003">
    <property type="protein sequence ID" value="MBA2851654.1"/>
    <property type="molecule type" value="Genomic_DNA"/>
</dbReference>
<comment type="caution">
    <text evidence="1">The sequence shown here is derived from an EMBL/GenBank/DDBJ whole genome shotgun (WGS) entry which is preliminary data.</text>
</comment>
<evidence type="ECO:0000313" key="1">
    <source>
        <dbReference type="EMBL" id="MBA2851654.1"/>
    </source>
</evidence>
<protein>
    <submittedName>
        <fullName evidence="1">Uncharacterized protein</fullName>
    </submittedName>
</protein>
<evidence type="ECO:0000313" key="2">
    <source>
        <dbReference type="Proteomes" id="UP000564425"/>
    </source>
</evidence>
<sequence>MYTVKDVAEAIRRDTWYVSDLCKYGKIHFELDPSVKIKKYLIPQHEFDKLLAEYNELKVREDLWEYKRVSSGKYIRKSKVGLLSDKKIWYSPTGACRKMMKSACTIRKMCADEIIECVKIVDDEKIYFYINEDIVDAYANMNKA</sequence>
<proteinExistence type="predicted"/>
<gene>
    <name evidence="1" type="ORF">HNP86_001813</name>
</gene>
<accession>A0A7J9NWL4</accession>